<sequence length="115" mass="13188">MIKKENKILPYRRVSWRAQYRQTTTNTEQLVALYVSASRCPVPCPQHMLDTVSWCRSLTWCSWERLRPSTSLPEEPEGKGREPQLKTPGRREGRSSVCGHRQTLFPGDPPPPAPT</sequence>
<feature type="compositionally biased region" description="Basic and acidic residues" evidence="1">
    <location>
        <begin position="76"/>
        <end position="94"/>
    </location>
</feature>
<protein>
    <submittedName>
        <fullName evidence="2">Uncharacterized protein</fullName>
    </submittedName>
</protein>
<dbReference type="AlphaFoldDB" id="A0A5B7H5X5"/>
<evidence type="ECO:0000313" key="3">
    <source>
        <dbReference type="Proteomes" id="UP000324222"/>
    </source>
</evidence>
<comment type="caution">
    <text evidence="2">The sequence shown here is derived from an EMBL/GenBank/DDBJ whole genome shotgun (WGS) entry which is preliminary data.</text>
</comment>
<accession>A0A5B7H5X5</accession>
<reference evidence="2 3" key="1">
    <citation type="submission" date="2019-05" db="EMBL/GenBank/DDBJ databases">
        <title>Another draft genome of Portunus trituberculatus and its Hox gene families provides insights of decapod evolution.</title>
        <authorList>
            <person name="Jeong J.-H."/>
            <person name="Song I."/>
            <person name="Kim S."/>
            <person name="Choi T."/>
            <person name="Kim D."/>
            <person name="Ryu S."/>
            <person name="Kim W."/>
        </authorList>
    </citation>
    <scope>NUCLEOTIDE SEQUENCE [LARGE SCALE GENOMIC DNA]</scope>
    <source>
        <tissue evidence="2">Muscle</tissue>
    </source>
</reference>
<proteinExistence type="predicted"/>
<feature type="region of interest" description="Disordered" evidence="1">
    <location>
        <begin position="69"/>
        <end position="115"/>
    </location>
</feature>
<evidence type="ECO:0000313" key="2">
    <source>
        <dbReference type="EMBL" id="MPC65336.1"/>
    </source>
</evidence>
<gene>
    <name evidence="2" type="ORF">E2C01_059469</name>
</gene>
<dbReference type="EMBL" id="VSRR010023230">
    <property type="protein sequence ID" value="MPC65336.1"/>
    <property type="molecule type" value="Genomic_DNA"/>
</dbReference>
<organism evidence="2 3">
    <name type="scientific">Portunus trituberculatus</name>
    <name type="common">Swimming crab</name>
    <name type="synonym">Neptunus trituberculatus</name>
    <dbReference type="NCBI Taxonomy" id="210409"/>
    <lineage>
        <taxon>Eukaryota</taxon>
        <taxon>Metazoa</taxon>
        <taxon>Ecdysozoa</taxon>
        <taxon>Arthropoda</taxon>
        <taxon>Crustacea</taxon>
        <taxon>Multicrustacea</taxon>
        <taxon>Malacostraca</taxon>
        <taxon>Eumalacostraca</taxon>
        <taxon>Eucarida</taxon>
        <taxon>Decapoda</taxon>
        <taxon>Pleocyemata</taxon>
        <taxon>Brachyura</taxon>
        <taxon>Eubrachyura</taxon>
        <taxon>Portunoidea</taxon>
        <taxon>Portunidae</taxon>
        <taxon>Portuninae</taxon>
        <taxon>Portunus</taxon>
    </lineage>
</organism>
<evidence type="ECO:0000256" key="1">
    <source>
        <dbReference type="SAM" id="MobiDB-lite"/>
    </source>
</evidence>
<dbReference type="Proteomes" id="UP000324222">
    <property type="component" value="Unassembled WGS sequence"/>
</dbReference>
<name>A0A5B7H5X5_PORTR</name>
<keyword evidence="3" id="KW-1185">Reference proteome</keyword>